<comment type="caution">
    <text evidence="1">The sequence shown here is derived from an EMBL/GenBank/DDBJ whole genome shotgun (WGS) entry which is preliminary data.</text>
</comment>
<gene>
    <name evidence="1" type="ORF">F1003_09575</name>
</gene>
<evidence type="ECO:0000313" key="1">
    <source>
        <dbReference type="EMBL" id="MTE27173.1"/>
    </source>
</evidence>
<dbReference type="Proteomes" id="UP000447545">
    <property type="component" value="Unassembled WGS sequence"/>
</dbReference>
<accession>A0A7K1GDF6</accession>
<dbReference type="Pfam" id="PF09855">
    <property type="entry name" value="Zn_ribbon_13"/>
    <property type="match status" value="1"/>
</dbReference>
<dbReference type="AlphaFoldDB" id="A0A7K1GDF6"/>
<protein>
    <submittedName>
        <fullName evidence="1">GTP-binding protein</fullName>
    </submittedName>
</protein>
<name>A0A7K1GDF6_9FLAO</name>
<sequence>MNQKNMNYKCPKCDNTTYEIGEMRATGGTLSKIFDVQNKKFTSVTCKKCTYTEFFKAKTGALSNIFDFFTN</sequence>
<organism evidence="1 2">
    <name type="scientific">Winogradskyella ouciana</name>
    <dbReference type="NCBI Taxonomy" id="2608631"/>
    <lineage>
        <taxon>Bacteria</taxon>
        <taxon>Pseudomonadati</taxon>
        <taxon>Bacteroidota</taxon>
        <taxon>Flavobacteriia</taxon>
        <taxon>Flavobacteriales</taxon>
        <taxon>Flavobacteriaceae</taxon>
        <taxon>Winogradskyella</taxon>
    </lineage>
</organism>
<proteinExistence type="predicted"/>
<keyword evidence="2" id="KW-1185">Reference proteome</keyword>
<dbReference type="InterPro" id="IPR018652">
    <property type="entry name" value="DUF2082_NA-bd_Znr"/>
</dbReference>
<evidence type="ECO:0000313" key="2">
    <source>
        <dbReference type="Proteomes" id="UP000447545"/>
    </source>
</evidence>
<reference evidence="1 2" key="1">
    <citation type="submission" date="2019-11" db="EMBL/GenBank/DDBJ databases">
        <title>Winogradskyella ouciana sp. nov., isolated from the hadal seawater of the Mariana Trench.</title>
        <authorList>
            <person name="Liu R."/>
        </authorList>
    </citation>
    <scope>NUCLEOTIDE SEQUENCE [LARGE SCALE GENOMIC DNA]</scope>
    <source>
        <strain evidence="1 2">ZXX205</strain>
    </source>
</reference>
<dbReference type="EMBL" id="WJYA01000005">
    <property type="protein sequence ID" value="MTE27173.1"/>
    <property type="molecule type" value="Genomic_DNA"/>
</dbReference>